<evidence type="ECO:0000256" key="1">
    <source>
        <dbReference type="SAM" id="Phobius"/>
    </source>
</evidence>
<organism evidence="2 3">
    <name type="scientific">Phytophthora infestans</name>
    <name type="common">Potato late blight agent</name>
    <name type="synonym">Botrytis infestans</name>
    <dbReference type="NCBI Taxonomy" id="4787"/>
    <lineage>
        <taxon>Eukaryota</taxon>
        <taxon>Sar</taxon>
        <taxon>Stramenopiles</taxon>
        <taxon>Oomycota</taxon>
        <taxon>Peronosporomycetes</taxon>
        <taxon>Peronosporales</taxon>
        <taxon>Peronosporaceae</taxon>
        <taxon>Phytophthora</taxon>
    </lineage>
</organism>
<gene>
    <name evidence="2" type="ORF">GN244_ATG04049</name>
</gene>
<name>A0A833TI13_PHYIN</name>
<dbReference type="PANTHER" id="PTHR28037:SF1">
    <property type="entry name" value="ALCOHOL O-ACETYLTRANSFERASE 1-RELATED"/>
    <property type="match status" value="1"/>
</dbReference>
<dbReference type="EMBL" id="WSZM01000080">
    <property type="protein sequence ID" value="KAF4043735.1"/>
    <property type="molecule type" value="Genomic_DNA"/>
</dbReference>
<dbReference type="InterPro" id="IPR052058">
    <property type="entry name" value="Alcohol_O-acetyltransferase"/>
</dbReference>
<keyword evidence="1" id="KW-0472">Membrane</keyword>
<protein>
    <recommendedName>
        <fullName evidence="4">Condensation domain-containing protein</fullName>
    </recommendedName>
</protein>
<comment type="caution">
    <text evidence="2">The sequence shown here is derived from an EMBL/GenBank/DDBJ whole genome shotgun (WGS) entry which is preliminary data.</text>
</comment>
<proteinExistence type="predicted"/>
<evidence type="ECO:0008006" key="4">
    <source>
        <dbReference type="Google" id="ProtNLM"/>
    </source>
</evidence>
<dbReference type="Gene3D" id="3.30.559.10">
    <property type="entry name" value="Chloramphenicol acetyltransferase-like domain"/>
    <property type="match status" value="1"/>
</dbReference>
<dbReference type="SUPFAM" id="SSF52777">
    <property type="entry name" value="CoA-dependent acyltransferases"/>
    <property type="match status" value="1"/>
</dbReference>
<dbReference type="Proteomes" id="UP000602510">
    <property type="component" value="Unassembled WGS sequence"/>
</dbReference>
<evidence type="ECO:0000313" key="3">
    <source>
        <dbReference type="Proteomes" id="UP000602510"/>
    </source>
</evidence>
<dbReference type="PANTHER" id="PTHR28037">
    <property type="entry name" value="ALCOHOL O-ACETYLTRANSFERASE 1-RELATED"/>
    <property type="match status" value="1"/>
</dbReference>
<accession>A0A833TI13</accession>
<evidence type="ECO:0000313" key="2">
    <source>
        <dbReference type="EMBL" id="KAF4043735.1"/>
    </source>
</evidence>
<dbReference type="InterPro" id="IPR023213">
    <property type="entry name" value="CAT-like_dom_sf"/>
</dbReference>
<feature type="transmembrane region" description="Helical" evidence="1">
    <location>
        <begin position="383"/>
        <end position="405"/>
    </location>
</feature>
<keyword evidence="1" id="KW-1133">Transmembrane helix</keyword>
<keyword evidence="3" id="KW-1185">Reference proteome</keyword>
<keyword evidence="1" id="KW-0812">Transmembrane</keyword>
<dbReference type="AlphaFoldDB" id="A0A833TI13"/>
<reference evidence="2" key="1">
    <citation type="submission" date="2020-04" db="EMBL/GenBank/DDBJ databases">
        <title>Hybrid Assembly of Korean Phytophthora infestans isolates.</title>
        <authorList>
            <person name="Prokchorchik M."/>
            <person name="Lee Y."/>
            <person name="Seo J."/>
            <person name="Cho J.-H."/>
            <person name="Park Y.-E."/>
            <person name="Jang D.-C."/>
            <person name="Im J.-S."/>
            <person name="Choi J.-G."/>
            <person name="Park H.-J."/>
            <person name="Lee G.-B."/>
            <person name="Lee Y.-G."/>
            <person name="Hong S.-Y."/>
            <person name="Cho K."/>
            <person name="Sohn K.H."/>
        </authorList>
    </citation>
    <scope>NUCLEOTIDE SEQUENCE</scope>
    <source>
        <strain evidence="2">KR_1_A1</strain>
    </source>
</reference>
<sequence>MAHNTEVRSPRQVKLRGFERLTTLVDNVSMKIVHSMLVTGDVNTLLRFLPTALMKTFNMHPRMRVLQVQSQYFTAEVQEPLTVDDISSRNLLRVQSFSQTTEGSFEHWQRYVADECNVGFDRYTQLSFFLTVWIDEKAEHARLMLFSDHYMSDGYSGMVIFNDILEHITSLAAQNPSTADQQVQEFPLRPSFYDMWLSKKPLSKAVMKGVISLLGKTIYWSEMKKFHPVLPARADQHDFVVPPVSNPTSASFAEGNPSSMNKALMKLEEDSVGAYVAFADLGSLANEGVNLKTTKFWDLARRVKSEIDSKVRQTMLLAAVPIILDQRVNAKIQPSFAKALNIQHSQTSDANLSNVGRYPFAKEHSLLSDSGKESNLKVKTLHVYYSSLGSIIGSLGVVGRIILLLDGTQVRG</sequence>